<comment type="caution">
    <text evidence="16">The sequence shown here is derived from an EMBL/GenBank/DDBJ whole genome shotgun (WGS) entry which is preliminary data.</text>
</comment>
<dbReference type="EMBL" id="JAAORC010000001">
    <property type="protein sequence ID" value="MBO8223035.1"/>
    <property type="molecule type" value="Genomic_DNA"/>
</dbReference>
<dbReference type="InterPro" id="IPR003593">
    <property type="entry name" value="AAA+_ATPase"/>
</dbReference>
<dbReference type="InterPro" id="IPR027417">
    <property type="entry name" value="P-loop_NTPase"/>
</dbReference>
<dbReference type="PRINTS" id="PR00300">
    <property type="entry name" value="CLPPROTEASEA"/>
</dbReference>
<feature type="region of interest" description="Disordered" evidence="13">
    <location>
        <begin position="425"/>
        <end position="444"/>
    </location>
</feature>
<dbReference type="PANTHER" id="PTHR11638:SF155">
    <property type="entry name" value="CHAPERONE PROTEIN CLPC1, CHLOROPLASTIC-LIKE"/>
    <property type="match status" value="1"/>
</dbReference>
<dbReference type="PANTHER" id="PTHR11638">
    <property type="entry name" value="ATP-DEPENDENT CLP PROTEASE"/>
    <property type="match status" value="1"/>
</dbReference>
<evidence type="ECO:0000256" key="6">
    <source>
        <dbReference type="ARBA" id="ARBA00023016"/>
    </source>
</evidence>
<keyword evidence="5 12" id="KW-0067">ATP-binding</keyword>
<evidence type="ECO:0000259" key="14">
    <source>
        <dbReference type="PROSITE" id="PS50151"/>
    </source>
</evidence>
<dbReference type="Pfam" id="PF00004">
    <property type="entry name" value="AAA"/>
    <property type="match status" value="1"/>
</dbReference>
<evidence type="ECO:0000256" key="13">
    <source>
        <dbReference type="SAM" id="MobiDB-lite"/>
    </source>
</evidence>
<dbReference type="SMART" id="SM00382">
    <property type="entry name" value="AAA"/>
    <property type="match status" value="2"/>
</dbReference>
<keyword evidence="7" id="KW-0175">Coiled coil</keyword>
<dbReference type="Pfam" id="PF02861">
    <property type="entry name" value="Clp_N"/>
    <property type="match status" value="1"/>
</dbReference>
<dbReference type="PROSITE" id="PS00871">
    <property type="entry name" value="CLPAB_2"/>
    <property type="match status" value="1"/>
</dbReference>
<feature type="region of interest" description="Disordered" evidence="13">
    <location>
        <begin position="459"/>
        <end position="479"/>
    </location>
</feature>
<evidence type="ECO:0000256" key="5">
    <source>
        <dbReference type="ARBA" id="ARBA00022840"/>
    </source>
</evidence>
<keyword evidence="16" id="KW-0645">Protease</keyword>
<dbReference type="FunFam" id="1.10.1780.10:FF:000004">
    <property type="entry name" value="ATP-dependent Clp protease ATP-binding subunit ClpC"/>
    <property type="match status" value="1"/>
</dbReference>
<dbReference type="GO" id="GO:0034605">
    <property type="term" value="P:cellular response to heat"/>
    <property type="evidence" value="ECO:0007669"/>
    <property type="project" value="TreeGrafter"/>
</dbReference>
<evidence type="ECO:0000256" key="3">
    <source>
        <dbReference type="ARBA" id="ARBA00022737"/>
    </source>
</evidence>
<evidence type="ECO:0000256" key="4">
    <source>
        <dbReference type="ARBA" id="ARBA00022741"/>
    </source>
</evidence>
<dbReference type="InterPro" id="IPR004176">
    <property type="entry name" value="Clp_R_N"/>
</dbReference>
<keyword evidence="16" id="KW-0378">Hydrolase</keyword>
<evidence type="ECO:0000256" key="2">
    <source>
        <dbReference type="ARBA" id="ARBA00008675"/>
    </source>
</evidence>
<dbReference type="Gene3D" id="4.10.860.10">
    <property type="entry name" value="UVR domain"/>
    <property type="match status" value="1"/>
</dbReference>
<evidence type="ECO:0000256" key="10">
    <source>
        <dbReference type="ARBA" id="ARBA00026057"/>
    </source>
</evidence>
<evidence type="ECO:0000313" key="16">
    <source>
        <dbReference type="EMBL" id="MBO8223035.1"/>
    </source>
</evidence>
<dbReference type="SUPFAM" id="SSF52540">
    <property type="entry name" value="P-loop containing nucleoside triphosphate hydrolases"/>
    <property type="match status" value="2"/>
</dbReference>
<dbReference type="RefSeq" id="WP_100883785.1">
    <property type="nucleotide sequence ID" value="NZ_JAAORC010000001.1"/>
</dbReference>
<dbReference type="Pfam" id="PF07724">
    <property type="entry name" value="AAA_2"/>
    <property type="match status" value="1"/>
</dbReference>
<dbReference type="CDD" id="cd19499">
    <property type="entry name" value="RecA-like_ClpB_Hsp104-like"/>
    <property type="match status" value="1"/>
</dbReference>
<name>A0A8I1X6C6_PROMR</name>
<dbReference type="GO" id="GO:0005524">
    <property type="term" value="F:ATP binding"/>
    <property type="evidence" value="ECO:0007669"/>
    <property type="project" value="UniProtKB-KW"/>
</dbReference>
<organism evidence="16 17">
    <name type="scientific">Prochlorococcus marinus str. XMU1401</name>
    <dbReference type="NCBI Taxonomy" id="2052594"/>
    <lineage>
        <taxon>Bacteria</taxon>
        <taxon>Bacillati</taxon>
        <taxon>Cyanobacteriota</taxon>
        <taxon>Cyanophyceae</taxon>
        <taxon>Synechococcales</taxon>
        <taxon>Prochlorococcaceae</taxon>
        <taxon>Prochlorococcus</taxon>
    </lineage>
</organism>
<dbReference type="InterPro" id="IPR028299">
    <property type="entry name" value="ClpA/B_CS2"/>
</dbReference>
<dbReference type="InterPro" id="IPR050130">
    <property type="entry name" value="ClpA_ClpB"/>
</dbReference>
<evidence type="ECO:0000256" key="12">
    <source>
        <dbReference type="RuleBase" id="RU004432"/>
    </source>
</evidence>
<dbReference type="InterPro" id="IPR019489">
    <property type="entry name" value="Clp_ATPase_C"/>
</dbReference>
<dbReference type="InterPro" id="IPR041546">
    <property type="entry name" value="ClpA/ClpB_AAA_lid"/>
</dbReference>
<comment type="subunit">
    <text evidence="10">Homohexamer. The oligomerization is ATP-dependent.</text>
</comment>
<dbReference type="GO" id="GO:0005737">
    <property type="term" value="C:cytoplasm"/>
    <property type="evidence" value="ECO:0007669"/>
    <property type="project" value="UniProtKB-SubCell"/>
</dbReference>
<dbReference type="Gene3D" id="1.10.8.60">
    <property type="match status" value="2"/>
</dbReference>
<dbReference type="InterPro" id="IPR001270">
    <property type="entry name" value="ClpA/B"/>
</dbReference>
<evidence type="ECO:0000313" key="17">
    <source>
        <dbReference type="Proteomes" id="UP000666562"/>
    </source>
</evidence>
<feature type="compositionally biased region" description="Basic and acidic residues" evidence="13">
    <location>
        <begin position="425"/>
        <end position="436"/>
    </location>
</feature>
<accession>A0A8I1X6C6</accession>
<dbReference type="Pfam" id="PF17871">
    <property type="entry name" value="AAA_lid_9"/>
    <property type="match status" value="1"/>
</dbReference>
<dbReference type="InterPro" id="IPR003959">
    <property type="entry name" value="ATPase_AAA_core"/>
</dbReference>
<sequence length="841" mass="93417">MFERFTEKAIKVIMLAQEEARRLGHNFVGTEQILLGLIGEGTGVAAKVLKSLGVNLKDSRIEVEKIIGRGSGFVAVEIPFTPRAKRVLELSLEEARQLGHNYIGTEHLLLGLIREGEGVAARVLENLNIDLTKVRTQVIRMLGETAEVGTGTNTTKGNLKTATLDEFGTNLTKLASESKLDPVVGRHSEIDRVVQILGRRTKNNPVLIGEPGVGKTAIAEGLAQRIQTGDIPDILEDKRVLTLDIGLLVAGTKYRGEFEERLKKIMEEIKSAGNVILVIDEVHTLIGAGAAEGAIDAANILKPALARGELQCIGATTLDEYRKHIERDAALERRFQPVMVGEPSIEDTIEILKGLRERYEQHHRLKITDDALEAAAHLGDRYISDRFLPDKAIDLIDEAGSRVRLINSKLPPEAKQIDRELRQVQKQKEESVRDQNFDQAGQLREKEMELSAKIKEVLDNKKESTAGDQTDVDNSVKSDSKLLQSPLVSEEDVAHIVASWTGVPVQKLTETESVKLLNMEETLHQRLIGQDEAVKAVSRAIRRARVGLKNPNRPIASFIFSGPTGVGKTELTKSLASYFFGSEEAMIRLDMSEFMERHTVSKLIGSPPGYVGFNEGGQLTEAVRRRPYTVVLFDEVEKAHPDVFNLLLQLLEDGRLTDSKGRTVDFKNTLLIMTSNIGSKVIEKGGGGLGFEFSGDSVEDSQYNRIKSLVNEELKQYFRPEFLNRLDEIIVFRQLTKNEVKEIAEIMLQEVFVRLQDKGIKLNVTDAFKERLVEEGYNPSYGARPLRRAVMRLLEDSLAEEVLSGRIKDGDNALVDIDDNKKVTINISSEESSQELAGANF</sequence>
<dbReference type="FunFam" id="1.10.8.60:FF:000017">
    <property type="entry name" value="ATP-dependent chaperone ClpB"/>
    <property type="match status" value="1"/>
</dbReference>
<evidence type="ECO:0000259" key="15">
    <source>
        <dbReference type="PROSITE" id="PS51903"/>
    </source>
</evidence>
<evidence type="ECO:0000256" key="1">
    <source>
        <dbReference type="ARBA" id="ARBA00004496"/>
    </source>
</evidence>
<dbReference type="Pfam" id="PF10431">
    <property type="entry name" value="ClpB_D2-small"/>
    <property type="match status" value="1"/>
</dbReference>
<evidence type="ECO:0000256" key="11">
    <source>
        <dbReference type="PROSITE-ProRule" id="PRU01251"/>
    </source>
</evidence>
<comment type="subcellular location">
    <subcellularLocation>
        <location evidence="1">Cytoplasm</location>
    </subcellularLocation>
</comment>
<keyword evidence="6" id="KW-0346">Stress response</keyword>
<feature type="domain" description="UVR" evidence="14">
    <location>
        <begin position="418"/>
        <end position="453"/>
    </location>
</feature>
<dbReference type="PROSITE" id="PS00870">
    <property type="entry name" value="CLPAB_1"/>
    <property type="match status" value="1"/>
</dbReference>
<comment type="function">
    <text evidence="9">Part of a stress-induced multi-chaperone system, it is involved in the recovery of the cell from heat-induced damage, in cooperation with DnaK, DnaJ and GrpE. Acts before DnaK, in the processing of protein aggregates. Protein binding stimulates the ATPase activity; ATP hydrolysis unfolds the denatured protein aggregates, which probably helps expose new hydrophobic binding sites on the surface of ClpB-bound aggregates, contributing to the solubilization and refolding of denatured protein aggregates by DnaK.</text>
</comment>
<evidence type="ECO:0000256" key="7">
    <source>
        <dbReference type="ARBA" id="ARBA00023054"/>
    </source>
</evidence>
<dbReference type="GO" id="GO:0016887">
    <property type="term" value="F:ATP hydrolysis activity"/>
    <property type="evidence" value="ECO:0007669"/>
    <property type="project" value="InterPro"/>
</dbReference>
<dbReference type="InterPro" id="IPR001943">
    <property type="entry name" value="UVR_dom"/>
</dbReference>
<proteinExistence type="inferred from homology"/>
<comment type="similarity">
    <text evidence="2 12">Belongs to the ClpA/ClpB family.</text>
</comment>
<dbReference type="PROSITE" id="PS50151">
    <property type="entry name" value="UVR"/>
    <property type="match status" value="1"/>
</dbReference>
<evidence type="ECO:0000256" key="9">
    <source>
        <dbReference type="ARBA" id="ARBA00025613"/>
    </source>
</evidence>
<keyword evidence="4 12" id="KW-0547">Nucleotide-binding</keyword>
<protein>
    <submittedName>
        <fullName evidence="16">ATP-dependent Clp protease ATP-binding subunit</fullName>
    </submittedName>
</protein>
<keyword evidence="3 11" id="KW-0677">Repeat</keyword>
<dbReference type="CDD" id="cd00009">
    <property type="entry name" value="AAA"/>
    <property type="match status" value="1"/>
</dbReference>
<dbReference type="PROSITE" id="PS51903">
    <property type="entry name" value="CLP_R"/>
    <property type="match status" value="1"/>
</dbReference>
<feature type="domain" description="Clp R" evidence="15">
    <location>
        <begin position="2"/>
        <end position="144"/>
    </location>
</feature>
<dbReference type="Proteomes" id="UP000666562">
    <property type="component" value="Unassembled WGS sequence"/>
</dbReference>
<reference evidence="16" key="1">
    <citation type="submission" date="2020-03" db="EMBL/GenBank/DDBJ databases">
        <title>Genome differentiation and subclade ecological adaptation of Prochlorococcus HLII clade in the global ocean.</title>
        <authorList>
            <person name="Yan W."/>
            <person name="Fen X."/>
            <person name="Zhang W."/>
        </authorList>
    </citation>
    <scope>NUCLEOTIDE SEQUENCE</scope>
    <source>
        <strain evidence="16">XMU1401</strain>
    </source>
</reference>
<dbReference type="Gene3D" id="1.10.1780.10">
    <property type="entry name" value="Clp, N-terminal domain"/>
    <property type="match status" value="1"/>
</dbReference>
<dbReference type="InterPro" id="IPR018368">
    <property type="entry name" value="ClpA/B_CS1"/>
</dbReference>
<dbReference type="Gene3D" id="3.40.50.300">
    <property type="entry name" value="P-loop containing nucleotide triphosphate hydrolases"/>
    <property type="match status" value="2"/>
</dbReference>
<dbReference type="AlphaFoldDB" id="A0A8I1X6C6"/>
<dbReference type="GO" id="GO:0006508">
    <property type="term" value="P:proteolysis"/>
    <property type="evidence" value="ECO:0007669"/>
    <property type="project" value="UniProtKB-KW"/>
</dbReference>
<keyword evidence="8 12" id="KW-0143">Chaperone</keyword>
<dbReference type="FunFam" id="3.40.50.300:FF:000025">
    <property type="entry name" value="ATP-dependent Clp protease subunit"/>
    <property type="match status" value="1"/>
</dbReference>
<dbReference type="SMART" id="SM01086">
    <property type="entry name" value="ClpB_D2-small"/>
    <property type="match status" value="1"/>
</dbReference>
<dbReference type="InterPro" id="IPR036628">
    <property type="entry name" value="Clp_N_dom_sf"/>
</dbReference>
<dbReference type="FunFam" id="3.40.50.300:FF:000010">
    <property type="entry name" value="Chaperone clpB 1, putative"/>
    <property type="match status" value="1"/>
</dbReference>
<dbReference type="GO" id="GO:0008233">
    <property type="term" value="F:peptidase activity"/>
    <property type="evidence" value="ECO:0007669"/>
    <property type="project" value="UniProtKB-KW"/>
</dbReference>
<evidence type="ECO:0000256" key="8">
    <source>
        <dbReference type="ARBA" id="ARBA00023186"/>
    </source>
</evidence>
<dbReference type="SUPFAM" id="SSF81923">
    <property type="entry name" value="Double Clp-N motif"/>
    <property type="match status" value="1"/>
</dbReference>
<gene>
    <name evidence="16" type="ORF">HA142_05860</name>
</gene>